<dbReference type="GO" id="GO:0004252">
    <property type="term" value="F:serine-type endopeptidase activity"/>
    <property type="evidence" value="ECO:0007669"/>
    <property type="project" value="InterPro"/>
</dbReference>
<organism evidence="9 10">
    <name type="scientific">Dinghuibacter silviterrae</name>
    <dbReference type="NCBI Taxonomy" id="1539049"/>
    <lineage>
        <taxon>Bacteria</taxon>
        <taxon>Pseudomonadati</taxon>
        <taxon>Bacteroidota</taxon>
        <taxon>Chitinophagia</taxon>
        <taxon>Chitinophagales</taxon>
        <taxon>Chitinophagaceae</taxon>
        <taxon>Dinghuibacter</taxon>
    </lineage>
</organism>
<dbReference type="Pfam" id="PF00082">
    <property type="entry name" value="Peptidase_S8"/>
    <property type="match status" value="1"/>
</dbReference>
<gene>
    <name evidence="9" type="ORF">EDB95_2907</name>
</gene>
<keyword evidence="7" id="KW-0865">Zymogen</keyword>
<dbReference type="GO" id="GO:0008240">
    <property type="term" value="F:tripeptidyl-peptidase activity"/>
    <property type="evidence" value="ECO:0007669"/>
    <property type="project" value="TreeGrafter"/>
</dbReference>
<dbReference type="CDD" id="cd11377">
    <property type="entry name" value="Pro-peptidase_S53"/>
    <property type="match status" value="1"/>
</dbReference>
<keyword evidence="10" id="KW-1185">Reference proteome</keyword>
<evidence type="ECO:0000256" key="1">
    <source>
        <dbReference type="ARBA" id="ARBA00001913"/>
    </source>
</evidence>
<comment type="cofactor">
    <cofactor evidence="1">
        <name>Ca(2+)</name>
        <dbReference type="ChEBI" id="CHEBI:29108"/>
    </cofactor>
</comment>
<dbReference type="SUPFAM" id="SSF54897">
    <property type="entry name" value="Protease propeptides/inhibitors"/>
    <property type="match status" value="1"/>
</dbReference>
<dbReference type="CDD" id="cd04056">
    <property type="entry name" value="Peptidases_S53"/>
    <property type="match status" value="1"/>
</dbReference>
<dbReference type="PANTHER" id="PTHR14218">
    <property type="entry name" value="PROTEASE S8 TRIPEPTIDYL PEPTIDASE I CLN2"/>
    <property type="match status" value="1"/>
</dbReference>
<dbReference type="Gene3D" id="3.40.50.200">
    <property type="entry name" value="Peptidase S8/S53 domain"/>
    <property type="match status" value="1"/>
</dbReference>
<protein>
    <submittedName>
        <fullName evidence="9">Kumamolisin</fullName>
    </submittedName>
</protein>
<keyword evidence="5" id="KW-0720">Serine protease</keyword>
<dbReference type="InterPro" id="IPR030400">
    <property type="entry name" value="Sedolisin_dom"/>
</dbReference>
<evidence type="ECO:0000313" key="10">
    <source>
        <dbReference type="Proteomes" id="UP000294498"/>
    </source>
</evidence>
<dbReference type="PANTHER" id="PTHR14218:SF15">
    <property type="entry name" value="TRIPEPTIDYL-PEPTIDASE 1"/>
    <property type="match status" value="1"/>
</dbReference>
<dbReference type="SUPFAM" id="SSF52743">
    <property type="entry name" value="Subtilisin-like"/>
    <property type="match status" value="1"/>
</dbReference>
<dbReference type="Pfam" id="PF09286">
    <property type="entry name" value="Pro-kuma_activ"/>
    <property type="match status" value="1"/>
</dbReference>
<dbReference type="InterPro" id="IPR000209">
    <property type="entry name" value="Peptidase_S8/S53_dom"/>
</dbReference>
<reference evidence="9 10" key="1">
    <citation type="submission" date="2019-03" db="EMBL/GenBank/DDBJ databases">
        <title>Genomic Encyclopedia of Type Strains, Phase IV (KMG-IV): sequencing the most valuable type-strain genomes for metagenomic binning, comparative biology and taxonomic classification.</title>
        <authorList>
            <person name="Goeker M."/>
        </authorList>
    </citation>
    <scope>NUCLEOTIDE SEQUENCE [LARGE SCALE GENOMIC DNA]</scope>
    <source>
        <strain evidence="9 10">DSM 100059</strain>
    </source>
</reference>
<proteinExistence type="predicted"/>
<sequence length="528" mass="56269">MPPLTHPTGFQAIYGSAREPLPGAVLKDDLDPQGTVHISLDIRKAPGQQIADAGDIDLVTQYLQGKGLTVTDTDTRKRSIQATGTITQMEAAFQVSLHRYQSPQQEYRGRDGSILLPDNLIPIVQGVFGLDNRTVSSRKRTVPPVNVYPSPLSPADIAKAYRFPPAADVSGQRIALLEFGGQIYPGDIQGNCDLGYFQTPPVLQPYIVTGPGETQPRPNILTEATEDDLEVGLDIAIASALAPGVNIDVYFGSNTEKGWIDTLKAVVYGDTPPHIISISWGGAEHSWTVQATQSLSEVFEDAARQNISVLAASGDKGVCGGRKDNKVHVEYPASDPHVTACGGTLIETATDGTWSEIVWNTGGAPGGGLSSRFTTPPEWQKELRFPTPLNHNPHPHTPLKGRWLPDIAGQAMLTSFILNGNHTGPVHGTSVAAPLYAGLIALLNTHLGKPLGFLNPILYAQKDKGVFHPVREGNNAWPPLPGYSAAPGWNACTGLGSIDATALLDILLTQLQSPTLSHTSPALPVSGH</sequence>
<dbReference type="PROSITE" id="PS00138">
    <property type="entry name" value="SUBTILASE_SER"/>
    <property type="match status" value="1"/>
</dbReference>
<dbReference type="EMBL" id="SODV01000001">
    <property type="protein sequence ID" value="TDX01863.1"/>
    <property type="molecule type" value="Genomic_DNA"/>
</dbReference>
<dbReference type="GO" id="GO:0046872">
    <property type="term" value="F:metal ion binding"/>
    <property type="evidence" value="ECO:0007669"/>
    <property type="project" value="UniProtKB-KW"/>
</dbReference>
<dbReference type="InterPro" id="IPR036852">
    <property type="entry name" value="Peptidase_S8/S53_dom_sf"/>
</dbReference>
<keyword evidence="2" id="KW-0645">Protease</keyword>
<evidence type="ECO:0000256" key="3">
    <source>
        <dbReference type="ARBA" id="ARBA00022723"/>
    </source>
</evidence>
<evidence type="ECO:0000256" key="2">
    <source>
        <dbReference type="ARBA" id="ARBA00022670"/>
    </source>
</evidence>
<dbReference type="Proteomes" id="UP000294498">
    <property type="component" value="Unassembled WGS sequence"/>
</dbReference>
<feature type="domain" description="Peptidase S53" evidence="8">
    <location>
        <begin position="151"/>
        <end position="510"/>
    </location>
</feature>
<dbReference type="InterPro" id="IPR023828">
    <property type="entry name" value="Peptidase_S8_Ser-AS"/>
</dbReference>
<keyword evidence="4" id="KW-0378">Hydrolase</keyword>
<name>A0A4V3GM27_9BACT</name>
<dbReference type="InterPro" id="IPR050819">
    <property type="entry name" value="Tripeptidyl-peptidase_I"/>
</dbReference>
<evidence type="ECO:0000256" key="6">
    <source>
        <dbReference type="ARBA" id="ARBA00022837"/>
    </source>
</evidence>
<dbReference type="SMART" id="SM00944">
    <property type="entry name" value="Pro-kuma_activ"/>
    <property type="match status" value="1"/>
</dbReference>
<dbReference type="PROSITE" id="PS51695">
    <property type="entry name" value="SEDOLISIN"/>
    <property type="match status" value="1"/>
</dbReference>
<dbReference type="GO" id="GO:0006508">
    <property type="term" value="P:proteolysis"/>
    <property type="evidence" value="ECO:0007669"/>
    <property type="project" value="UniProtKB-KW"/>
</dbReference>
<keyword evidence="3" id="KW-0479">Metal-binding</keyword>
<evidence type="ECO:0000256" key="4">
    <source>
        <dbReference type="ARBA" id="ARBA00022801"/>
    </source>
</evidence>
<evidence type="ECO:0000313" key="9">
    <source>
        <dbReference type="EMBL" id="TDX01863.1"/>
    </source>
</evidence>
<evidence type="ECO:0000256" key="5">
    <source>
        <dbReference type="ARBA" id="ARBA00022825"/>
    </source>
</evidence>
<evidence type="ECO:0000259" key="8">
    <source>
        <dbReference type="PROSITE" id="PS51695"/>
    </source>
</evidence>
<keyword evidence="6" id="KW-0106">Calcium</keyword>
<dbReference type="InterPro" id="IPR015366">
    <property type="entry name" value="S53_propep"/>
</dbReference>
<dbReference type="RefSeq" id="WP_162852604.1">
    <property type="nucleotide sequence ID" value="NZ_SODV01000001.1"/>
</dbReference>
<accession>A0A4V3GM27</accession>
<comment type="caution">
    <text evidence="9">The sequence shown here is derived from an EMBL/GenBank/DDBJ whole genome shotgun (WGS) entry which is preliminary data.</text>
</comment>
<dbReference type="AlphaFoldDB" id="A0A4V3GM27"/>
<evidence type="ECO:0000256" key="7">
    <source>
        <dbReference type="ARBA" id="ARBA00023145"/>
    </source>
</evidence>